<keyword evidence="3" id="KW-0238">DNA-binding</keyword>
<name>A0A7X2NMM2_9CLOT</name>
<dbReference type="InterPro" id="IPR052021">
    <property type="entry name" value="Type-I_RS_S_subunit"/>
</dbReference>
<evidence type="ECO:0000256" key="2">
    <source>
        <dbReference type="ARBA" id="ARBA00022747"/>
    </source>
</evidence>
<evidence type="ECO:0000256" key="1">
    <source>
        <dbReference type="ARBA" id="ARBA00010923"/>
    </source>
</evidence>
<keyword evidence="6" id="KW-1185">Reference proteome</keyword>
<dbReference type="Proteomes" id="UP000429958">
    <property type="component" value="Unassembled WGS sequence"/>
</dbReference>
<sequence>MSRYKLGDISEIQSGPFGTQLHKDEYVSEGIPMLNSKNIGNGVIVEDSLDFVPESVCARLPRYILKEGDILFGRAGTIERHTYVDSKYDGCFQGTNCIRIRCKNKQKSLYISYYLWLSELKVKIENVAGGSIQSYITTDLLKDIEIEIPDDYEKQANFFLLIDEKIRNNNQINDNLAA</sequence>
<dbReference type="Pfam" id="PF01420">
    <property type="entry name" value="Methylase_S"/>
    <property type="match status" value="1"/>
</dbReference>
<evidence type="ECO:0000256" key="3">
    <source>
        <dbReference type="ARBA" id="ARBA00023125"/>
    </source>
</evidence>
<dbReference type="GO" id="GO:0009307">
    <property type="term" value="P:DNA restriction-modification system"/>
    <property type="evidence" value="ECO:0007669"/>
    <property type="project" value="UniProtKB-KW"/>
</dbReference>
<evidence type="ECO:0000313" key="5">
    <source>
        <dbReference type="EMBL" id="MSS37632.1"/>
    </source>
</evidence>
<dbReference type="PANTHER" id="PTHR30408">
    <property type="entry name" value="TYPE-1 RESTRICTION ENZYME ECOKI SPECIFICITY PROTEIN"/>
    <property type="match status" value="1"/>
</dbReference>
<comment type="caution">
    <text evidence="5">The sequence shown here is derived from an EMBL/GenBank/DDBJ whole genome shotgun (WGS) entry which is preliminary data.</text>
</comment>
<dbReference type="EMBL" id="VUMD01000012">
    <property type="protein sequence ID" value="MSS37632.1"/>
    <property type="molecule type" value="Genomic_DNA"/>
</dbReference>
<dbReference type="PANTHER" id="PTHR30408:SF13">
    <property type="entry name" value="TYPE I RESTRICTION ENZYME HINDI SPECIFICITY SUBUNIT"/>
    <property type="match status" value="1"/>
</dbReference>
<dbReference type="InterPro" id="IPR000055">
    <property type="entry name" value="Restrct_endonuc_typeI_TRD"/>
</dbReference>
<comment type="similarity">
    <text evidence="1">Belongs to the type-I restriction system S methylase family.</text>
</comment>
<dbReference type="Gene3D" id="3.90.220.20">
    <property type="entry name" value="DNA methylase specificity domains"/>
    <property type="match status" value="1"/>
</dbReference>
<dbReference type="SUPFAM" id="SSF116734">
    <property type="entry name" value="DNA methylase specificity domain"/>
    <property type="match status" value="1"/>
</dbReference>
<accession>A0A7X2NMM2</accession>
<dbReference type="GO" id="GO:0003677">
    <property type="term" value="F:DNA binding"/>
    <property type="evidence" value="ECO:0007669"/>
    <property type="project" value="UniProtKB-KW"/>
</dbReference>
<dbReference type="AlphaFoldDB" id="A0A7X2NMM2"/>
<organism evidence="5 6">
    <name type="scientific">Clostridium porci</name>
    <dbReference type="NCBI Taxonomy" id="2605778"/>
    <lineage>
        <taxon>Bacteria</taxon>
        <taxon>Bacillati</taxon>
        <taxon>Bacillota</taxon>
        <taxon>Clostridia</taxon>
        <taxon>Eubacteriales</taxon>
        <taxon>Clostridiaceae</taxon>
        <taxon>Clostridium</taxon>
    </lineage>
</organism>
<evidence type="ECO:0000313" key="6">
    <source>
        <dbReference type="Proteomes" id="UP000429958"/>
    </source>
</evidence>
<keyword evidence="2" id="KW-0680">Restriction system</keyword>
<dbReference type="InterPro" id="IPR044946">
    <property type="entry name" value="Restrct_endonuc_typeI_TRD_sf"/>
</dbReference>
<proteinExistence type="inferred from homology"/>
<protein>
    <recommendedName>
        <fullName evidence="4">Type I restriction modification DNA specificity domain-containing protein</fullName>
    </recommendedName>
</protein>
<dbReference type="RefSeq" id="WP_154473070.1">
    <property type="nucleotide sequence ID" value="NZ_DBEWUL010000036.1"/>
</dbReference>
<reference evidence="5 6" key="1">
    <citation type="submission" date="2019-08" db="EMBL/GenBank/DDBJ databases">
        <title>In-depth cultivation of the pig gut microbiome towards novel bacterial diversity and tailored functional studies.</title>
        <authorList>
            <person name="Wylensek D."/>
            <person name="Hitch T.C.A."/>
            <person name="Clavel T."/>
        </authorList>
    </citation>
    <scope>NUCLEOTIDE SEQUENCE [LARGE SCALE GENOMIC DNA]</scope>
    <source>
        <strain evidence="5 6">WCA-389-WT-23D1</strain>
    </source>
</reference>
<feature type="domain" description="Type I restriction modification DNA specificity" evidence="4">
    <location>
        <begin position="4"/>
        <end position="175"/>
    </location>
</feature>
<evidence type="ECO:0000259" key="4">
    <source>
        <dbReference type="Pfam" id="PF01420"/>
    </source>
</evidence>
<gene>
    <name evidence="5" type="ORF">FYJ39_13865</name>
</gene>